<protein>
    <submittedName>
        <fullName evidence="2">PEP-CTERM sorting domain-containing protein</fullName>
    </submittedName>
</protein>
<dbReference type="Pfam" id="PF07589">
    <property type="entry name" value="PEP-CTERM"/>
    <property type="match status" value="1"/>
</dbReference>
<keyword evidence="3" id="KW-1185">Reference proteome</keyword>
<dbReference type="InterPro" id="IPR013424">
    <property type="entry name" value="Ice-binding_C"/>
</dbReference>
<evidence type="ECO:0000313" key="2">
    <source>
        <dbReference type="EMBL" id="NMG76915.1"/>
    </source>
</evidence>
<feature type="domain" description="Ice-binding protein C-terminal" evidence="1">
    <location>
        <begin position="213"/>
        <end position="236"/>
    </location>
</feature>
<dbReference type="EMBL" id="WTVQ01000044">
    <property type="protein sequence ID" value="NMG76915.1"/>
    <property type="molecule type" value="Genomic_DNA"/>
</dbReference>
<organism evidence="2 3">
    <name type="scientific">Aromatoleum diolicum</name>
    <dbReference type="NCBI Taxonomy" id="75796"/>
    <lineage>
        <taxon>Bacteria</taxon>
        <taxon>Pseudomonadati</taxon>
        <taxon>Pseudomonadota</taxon>
        <taxon>Betaproteobacteria</taxon>
        <taxon>Rhodocyclales</taxon>
        <taxon>Rhodocyclaceae</taxon>
        <taxon>Aromatoleum</taxon>
    </lineage>
</organism>
<accession>A0ABX1QID8</accession>
<dbReference type="Proteomes" id="UP000648984">
    <property type="component" value="Unassembled WGS sequence"/>
</dbReference>
<reference evidence="2 3" key="1">
    <citation type="submission" date="2019-12" db="EMBL/GenBank/DDBJ databases">
        <title>Comparative genomics gives insights into the taxonomy of the Azoarcus-Aromatoleum group and reveals separate origins of nif in the plant-associated Azoarcus and non-plant-associated Aromatoleum sub-groups.</title>
        <authorList>
            <person name="Lafos M."/>
            <person name="Maluk M."/>
            <person name="Batista M."/>
            <person name="Junghare M."/>
            <person name="Carmona M."/>
            <person name="Faoro H."/>
            <person name="Cruz L.M."/>
            <person name="Battistoni F."/>
            <person name="De Souza E."/>
            <person name="Pedrosa F."/>
            <person name="Chen W.-M."/>
            <person name="Poole P.S."/>
            <person name="Dixon R.A."/>
            <person name="James E.K."/>
        </authorList>
    </citation>
    <scope>NUCLEOTIDE SEQUENCE [LARGE SCALE GENOMIC DNA]</scope>
    <source>
        <strain evidence="2 3">22Lin</strain>
    </source>
</reference>
<dbReference type="RefSeq" id="WP_169262051.1">
    <property type="nucleotide sequence ID" value="NZ_WTVQ01000044.1"/>
</dbReference>
<name>A0ABX1QID8_9RHOO</name>
<dbReference type="NCBIfam" id="TIGR02595">
    <property type="entry name" value="PEP_CTERM"/>
    <property type="match status" value="1"/>
</dbReference>
<sequence length="238" mass="24872">MLQTECRSPFDVSRCTDATRPLDKKMVGENKKMTYKIMRKVLGGVILAGFVGMAQANSTTLTNPITLNPINIEVDSGVASFSYDLISYGYDPLLHSLDSALLSLVFTVSGNNTNQINKANTSIVTISLPGQFDFSSSVSAFNSSTPELVPISSDALNYADGILDFSLTRSPNPGDVLLTSATLTVDVSLFPTDELGGSNDPGVGGSGPSAVNAVPEPGILALLGVALLGGVLVRRRAA</sequence>
<evidence type="ECO:0000259" key="1">
    <source>
        <dbReference type="Pfam" id="PF07589"/>
    </source>
</evidence>
<comment type="caution">
    <text evidence="2">The sequence shown here is derived from an EMBL/GenBank/DDBJ whole genome shotgun (WGS) entry which is preliminary data.</text>
</comment>
<proteinExistence type="predicted"/>
<gene>
    <name evidence="2" type="ORF">GPA25_19355</name>
</gene>
<evidence type="ECO:0000313" key="3">
    <source>
        <dbReference type="Proteomes" id="UP000648984"/>
    </source>
</evidence>